<proteinExistence type="predicted"/>
<accession>A0A6L3SS40</accession>
<dbReference type="AlphaFoldDB" id="A0A6L3SS40"/>
<dbReference type="OrthoDB" id="8266307at2"/>
<reference evidence="1 2" key="1">
    <citation type="submission" date="2019-09" db="EMBL/GenBank/DDBJ databases">
        <title>YIM 48816 draft genome.</title>
        <authorList>
            <person name="Jiang L."/>
        </authorList>
    </citation>
    <scope>NUCLEOTIDE SEQUENCE [LARGE SCALE GENOMIC DNA]</scope>
    <source>
        <strain evidence="1 2">YIM 48816</strain>
    </source>
</reference>
<keyword evidence="2" id="KW-1185">Reference proteome</keyword>
<organism evidence="1 2">
    <name type="scientific">Methylobacterium soli</name>
    <dbReference type="NCBI Taxonomy" id="553447"/>
    <lineage>
        <taxon>Bacteria</taxon>
        <taxon>Pseudomonadati</taxon>
        <taxon>Pseudomonadota</taxon>
        <taxon>Alphaproteobacteria</taxon>
        <taxon>Hyphomicrobiales</taxon>
        <taxon>Methylobacteriaceae</taxon>
        <taxon>Methylobacterium</taxon>
    </lineage>
</organism>
<sequence>MSASPAPRPTPSDVQAWRDAFSRLKPSVPPCPGISASAWPSMHEAALDALDRHGAALIEHGWTTPELFGVHPKIGTVRVDFCGAFVLGSRKVETVFADRISFGLVTYYRYVPGARTGIPIWDFRW</sequence>
<evidence type="ECO:0000313" key="1">
    <source>
        <dbReference type="EMBL" id="KAB1068899.1"/>
    </source>
</evidence>
<dbReference type="EMBL" id="VZZK01000080">
    <property type="protein sequence ID" value="KAB1068899.1"/>
    <property type="molecule type" value="Genomic_DNA"/>
</dbReference>
<evidence type="ECO:0000313" key="2">
    <source>
        <dbReference type="Proteomes" id="UP000474159"/>
    </source>
</evidence>
<protein>
    <submittedName>
        <fullName evidence="1">Uncharacterized protein</fullName>
    </submittedName>
</protein>
<name>A0A6L3SS40_9HYPH</name>
<comment type="caution">
    <text evidence="1">The sequence shown here is derived from an EMBL/GenBank/DDBJ whole genome shotgun (WGS) entry which is preliminary data.</text>
</comment>
<gene>
    <name evidence="1" type="ORF">F6X53_31220</name>
</gene>
<dbReference type="Proteomes" id="UP000474159">
    <property type="component" value="Unassembled WGS sequence"/>
</dbReference>